<reference evidence="8 9" key="1">
    <citation type="submission" date="2019-09" db="EMBL/GenBank/DDBJ databases">
        <title>Draft genome sequence of Bacillus sp. JC-7.</title>
        <authorList>
            <person name="Tanaka N."/>
            <person name="Shiwa Y."/>
            <person name="Fujita N."/>
            <person name="Tanasupawat S."/>
        </authorList>
    </citation>
    <scope>NUCLEOTIDE SEQUENCE [LARGE SCALE GENOMIC DNA]</scope>
    <source>
        <strain evidence="8 9">JC-7</strain>
    </source>
</reference>
<comment type="cofactor">
    <cofactor evidence="6">
        <name>FAD</name>
        <dbReference type="ChEBI" id="CHEBI:57692"/>
    </cofactor>
    <text evidence="6">Binds 1 FAD per subunit.</text>
</comment>
<comment type="caution">
    <text evidence="8">The sequence shown here is derived from an EMBL/GenBank/DDBJ whole genome shotgun (WGS) entry which is preliminary data.</text>
</comment>
<feature type="binding site" evidence="6">
    <location>
        <position position="123"/>
    </location>
    <ligand>
        <name>FAD</name>
        <dbReference type="ChEBI" id="CHEBI:57692"/>
    </ligand>
</feature>
<dbReference type="InterPro" id="IPR022890">
    <property type="entry name" value="Fd--NADP_Rdtase_type_2"/>
</dbReference>
<evidence type="ECO:0000256" key="6">
    <source>
        <dbReference type="HAMAP-Rule" id="MF_01685"/>
    </source>
</evidence>
<name>A0A5J4JEY2_9BACI</name>
<dbReference type="EMBL" id="BKZQ01000024">
    <property type="protein sequence ID" value="GER70643.1"/>
    <property type="molecule type" value="Genomic_DNA"/>
</dbReference>
<evidence type="ECO:0000256" key="1">
    <source>
        <dbReference type="ARBA" id="ARBA00011738"/>
    </source>
</evidence>
<dbReference type="Gene3D" id="3.50.50.60">
    <property type="entry name" value="FAD/NAD(P)-binding domain"/>
    <property type="match status" value="2"/>
</dbReference>
<sequence>MADDLYDVTIVGGGPVGLFTAFYSGMRNLKTKLLESSGELGGKITQFYPEKTIRDIGGIQAVTGAGLVRALIGQAKTFAPAILCNRHVSGLERMPDGSFLLKTDNGEPHHTKTIILTAGAGIFKPVKLDVKGAERFESGNLYYTIEQLEVFRNKRVVISGGGNAAVDWANELAPVAERVSVIHRRDLFGGFERQVCEMKKLAEVFTPYKIKSLYGEGESIRRVEIEHADTGEMHWLEADAVIVNHGIYGDYGGILNWGLAMQEGRFVVNGAMETNIAGIFAAGDAVTYPHKLKLIAGGFAEGPVAVNSAAKYISPDAELMAMYSTHHERFTK</sequence>
<organism evidence="8 9">
    <name type="scientific">Weizmannia acidilactici</name>
    <dbReference type="NCBI Taxonomy" id="2607726"/>
    <lineage>
        <taxon>Bacteria</taxon>
        <taxon>Bacillati</taxon>
        <taxon>Bacillota</taxon>
        <taxon>Bacilli</taxon>
        <taxon>Bacillales</taxon>
        <taxon>Bacillaceae</taxon>
        <taxon>Heyndrickxia</taxon>
    </lineage>
</organism>
<evidence type="ECO:0000313" key="8">
    <source>
        <dbReference type="EMBL" id="GER70643.1"/>
    </source>
</evidence>
<evidence type="ECO:0000313" key="9">
    <source>
        <dbReference type="Proteomes" id="UP000391919"/>
    </source>
</evidence>
<comment type="subunit">
    <text evidence="1 6">Homodimer.</text>
</comment>
<dbReference type="AlphaFoldDB" id="A0A5J4JEY2"/>
<dbReference type="PRINTS" id="PR00469">
    <property type="entry name" value="PNDRDTASEII"/>
</dbReference>
<gene>
    <name evidence="8" type="primary">ycgT</name>
    <name evidence="8" type="ORF">BpJC7_19460</name>
</gene>
<feature type="binding site" evidence="6">
    <location>
        <position position="48"/>
    </location>
    <ligand>
        <name>FAD</name>
        <dbReference type="ChEBI" id="CHEBI:57692"/>
    </ligand>
</feature>
<feature type="binding site" evidence="6">
    <location>
        <position position="43"/>
    </location>
    <ligand>
        <name>FAD</name>
        <dbReference type="ChEBI" id="CHEBI:57692"/>
    </ligand>
</feature>
<dbReference type="GO" id="GO:0004324">
    <property type="term" value="F:ferredoxin-NADP+ reductase activity"/>
    <property type="evidence" value="ECO:0007669"/>
    <property type="project" value="UniProtKB-UniRule"/>
</dbReference>
<feature type="binding site" evidence="6">
    <location>
        <position position="88"/>
    </location>
    <ligand>
        <name>FAD</name>
        <dbReference type="ChEBI" id="CHEBI:57692"/>
    </ligand>
</feature>
<feature type="domain" description="FAD/NAD(P)-binding" evidence="7">
    <location>
        <begin position="6"/>
        <end position="291"/>
    </location>
</feature>
<evidence type="ECO:0000256" key="3">
    <source>
        <dbReference type="ARBA" id="ARBA00022827"/>
    </source>
</evidence>
<dbReference type="SUPFAM" id="SSF51905">
    <property type="entry name" value="FAD/NAD(P)-binding domain"/>
    <property type="match status" value="1"/>
</dbReference>
<dbReference type="RefSeq" id="WP_151679889.1">
    <property type="nucleotide sequence ID" value="NZ_BKZP01000009.1"/>
</dbReference>
<keyword evidence="5 6" id="KW-0560">Oxidoreductase</keyword>
<dbReference type="Proteomes" id="UP000391919">
    <property type="component" value="Unassembled WGS sequence"/>
</dbReference>
<evidence type="ECO:0000259" key="7">
    <source>
        <dbReference type="Pfam" id="PF07992"/>
    </source>
</evidence>
<keyword evidence="9" id="KW-1185">Reference proteome</keyword>
<feature type="binding site" evidence="6">
    <location>
        <position position="35"/>
    </location>
    <ligand>
        <name>FAD</name>
        <dbReference type="ChEBI" id="CHEBI:57692"/>
    </ligand>
</feature>
<dbReference type="Pfam" id="PF07992">
    <property type="entry name" value="Pyr_redox_2"/>
    <property type="match status" value="1"/>
</dbReference>
<feature type="binding site" evidence="6">
    <location>
        <position position="325"/>
    </location>
    <ligand>
        <name>FAD</name>
        <dbReference type="ChEBI" id="CHEBI:57692"/>
    </ligand>
</feature>
<dbReference type="InterPro" id="IPR036188">
    <property type="entry name" value="FAD/NAD-bd_sf"/>
</dbReference>
<dbReference type="InterPro" id="IPR050097">
    <property type="entry name" value="Ferredoxin-NADP_redctase_2"/>
</dbReference>
<comment type="similarity">
    <text evidence="6">Belongs to the ferredoxin--NADP reductase type 2 family.</text>
</comment>
<keyword evidence="2 6" id="KW-0285">Flavoprotein</keyword>
<feature type="binding site" evidence="6">
    <location>
        <position position="284"/>
    </location>
    <ligand>
        <name>FAD</name>
        <dbReference type="ChEBI" id="CHEBI:57692"/>
    </ligand>
</feature>
<keyword evidence="4 6" id="KW-0521">NADP</keyword>
<evidence type="ECO:0000256" key="4">
    <source>
        <dbReference type="ARBA" id="ARBA00022857"/>
    </source>
</evidence>
<dbReference type="PANTHER" id="PTHR48105">
    <property type="entry name" value="THIOREDOXIN REDUCTASE 1-RELATED-RELATED"/>
    <property type="match status" value="1"/>
</dbReference>
<dbReference type="EC" id="1.18.1.2" evidence="6"/>
<accession>A0A5J4JEY2</accession>
<comment type="catalytic activity">
    <reaction evidence="6">
        <text>2 reduced [2Fe-2S]-[ferredoxin] + NADP(+) + H(+) = 2 oxidized [2Fe-2S]-[ferredoxin] + NADPH</text>
        <dbReference type="Rhea" id="RHEA:20125"/>
        <dbReference type="Rhea" id="RHEA-COMP:10000"/>
        <dbReference type="Rhea" id="RHEA-COMP:10001"/>
        <dbReference type="ChEBI" id="CHEBI:15378"/>
        <dbReference type="ChEBI" id="CHEBI:33737"/>
        <dbReference type="ChEBI" id="CHEBI:33738"/>
        <dbReference type="ChEBI" id="CHEBI:57783"/>
        <dbReference type="ChEBI" id="CHEBI:58349"/>
        <dbReference type="EC" id="1.18.1.2"/>
    </reaction>
</comment>
<dbReference type="InterPro" id="IPR023753">
    <property type="entry name" value="FAD/NAD-binding_dom"/>
</dbReference>
<keyword evidence="3 6" id="KW-0274">FAD</keyword>
<dbReference type="GO" id="GO:0050661">
    <property type="term" value="F:NADP binding"/>
    <property type="evidence" value="ECO:0007669"/>
    <property type="project" value="UniProtKB-UniRule"/>
</dbReference>
<dbReference type="PRINTS" id="PR00368">
    <property type="entry name" value="FADPNR"/>
</dbReference>
<proteinExistence type="inferred from homology"/>
<evidence type="ECO:0000256" key="2">
    <source>
        <dbReference type="ARBA" id="ARBA00022630"/>
    </source>
</evidence>
<evidence type="ECO:0000256" key="5">
    <source>
        <dbReference type="ARBA" id="ARBA00023002"/>
    </source>
</evidence>
<comment type="caution">
    <text evidence="6">Lacks conserved residue(s) required for the propagation of feature annotation.</text>
</comment>
<dbReference type="GO" id="GO:0050660">
    <property type="term" value="F:flavin adenine dinucleotide binding"/>
    <property type="evidence" value="ECO:0007669"/>
    <property type="project" value="UniProtKB-UniRule"/>
</dbReference>
<dbReference type="HAMAP" id="MF_01685">
    <property type="entry name" value="FENR2"/>
    <property type="match status" value="1"/>
</dbReference>
<protein>
    <recommendedName>
        <fullName evidence="6">Ferredoxin--NADP reductase</fullName>
        <shortName evidence="6">FNR</shortName>
        <shortName evidence="6">Fd-NADP(+) reductase</shortName>
        <ecNumber evidence="6">1.18.1.2</ecNumber>
    </recommendedName>
</protein>